<evidence type="ECO:0000313" key="1">
    <source>
        <dbReference type="EMBL" id="MBP0444286.1"/>
    </source>
</evidence>
<dbReference type="PANTHER" id="PTHR43235">
    <property type="entry name" value="GLUTAMINE AMIDOTRANSFERASE PB2B2.05-RELATED"/>
    <property type="match status" value="1"/>
</dbReference>
<dbReference type="SUPFAM" id="SSF52317">
    <property type="entry name" value="Class I glutamine amidotransferase-like"/>
    <property type="match status" value="1"/>
</dbReference>
<dbReference type="InterPro" id="IPR044668">
    <property type="entry name" value="PuuD-like"/>
</dbReference>
<keyword evidence="2" id="KW-1185">Reference proteome</keyword>
<dbReference type="Gene3D" id="3.40.50.880">
    <property type="match status" value="1"/>
</dbReference>
<reference evidence="1 2" key="1">
    <citation type="submission" date="2021-03" db="EMBL/GenBank/DDBJ databases">
        <authorList>
            <person name="So Y."/>
        </authorList>
    </citation>
    <scope>NUCLEOTIDE SEQUENCE [LARGE SCALE GENOMIC DNA]</scope>
    <source>
        <strain evidence="1 2">SSH11</strain>
    </source>
</reference>
<dbReference type="PANTHER" id="PTHR43235:SF1">
    <property type="entry name" value="GLUTAMINE AMIDOTRANSFERASE PB2B2.05-RELATED"/>
    <property type="match status" value="1"/>
</dbReference>
<dbReference type="GO" id="GO:0016787">
    <property type="term" value="F:hydrolase activity"/>
    <property type="evidence" value="ECO:0007669"/>
    <property type="project" value="UniProtKB-KW"/>
</dbReference>
<gene>
    <name evidence="1" type="ORF">J8J14_05790</name>
</gene>
<dbReference type="InterPro" id="IPR011697">
    <property type="entry name" value="Peptidase_C26"/>
</dbReference>
<organism evidence="1 2">
    <name type="scientific">Pararoseomonas baculiformis</name>
    <dbReference type="NCBI Taxonomy" id="2820812"/>
    <lineage>
        <taxon>Bacteria</taxon>
        <taxon>Pseudomonadati</taxon>
        <taxon>Pseudomonadota</taxon>
        <taxon>Alphaproteobacteria</taxon>
        <taxon>Acetobacterales</taxon>
        <taxon>Acetobacteraceae</taxon>
        <taxon>Pararoseomonas</taxon>
    </lineage>
</organism>
<dbReference type="Proteomes" id="UP000681594">
    <property type="component" value="Unassembled WGS sequence"/>
</dbReference>
<sequence>MTARPLIGLTLDAEEPGGYSKLPWYALRQNYFAAVSAAGGLPIALPHEPALADDYLDRIDGLLVTGGAFDVDPALYGGGPRHDTVVLKEGRTAFEIAVLRGALRRNIPVLGICGGEQLLAVALGGTLIQHIPDSVPDALAHEQPNPRTEPGHEVALTPGTLLSRIVGAPSMAVNSAHHQAVDRPGEGAIVNARAPDGVVEGLEHPGYRFCLGVQWHPEYAVDARDQAILDAFVAAASQARQTQAAAE</sequence>
<keyword evidence="1" id="KW-0378">Hydrolase</keyword>
<name>A0ABS4ABB3_9PROT</name>
<dbReference type="EMBL" id="JAGIZB010000004">
    <property type="protein sequence ID" value="MBP0444286.1"/>
    <property type="molecule type" value="Genomic_DNA"/>
</dbReference>
<dbReference type="RefSeq" id="WP_209378512.1">
    <property type="nucleotide sequence ID" value="NZ_JAGIZB010000004.1"/>
</dbReference>
<evidence type="ECO:0000313" key="2">
    <source>
        <dbReference type="Proteomes" id="UP000681594"/>
    </source>
</evidence>
<dbReference type="CDD" id="cd01745">
    <property type="entry name" value="GATase1_2"/>
    <property type="match status" value="1"/>
</dbReference>
<proteinExistence type="predicted"/>
<protein>
    <submittedName>
        <fullName evidence="1">Gamma-glutamyl-gamma-aminobutyrate hydrolase family protein</fullName>
    </submittedName>
</protein>
<comment type="caution">
    <text evidence="1">The sequence shown here is derived from an EMBL/GenBank/DDBJ whole genome shotgun (WGS) entry which is preliminary data.</text>
</comment>
<dbReference type="PROSITE" id="PS51273">
    <property type="entry name" value="GATASE_TYPE_1"/>
    <property type="match status" value="1"/>
</dbReference>
<accession>A0ABS4ABB3</accession>
<dbReference type="Pfam" id="PF07722">
    <property type="entry name" value="Peptidase_C26"/>
    <property type="match status" value="1"/>
</dbReference>
<dbReference type="InterPro" id="IPR029062">
    <property type="entry name" value="Class_I_gatase-like"/>
</dbReference>